<evidence type="ECO:0000313" key="4">
    <source>
        <dbReference type="Proteomes" id="UP000654279"/>
    </source>
</evidence>
<dbReference type="InterPro" id="IPR025303">
    <property type="entry name" value="PdaC"/>
</dbReference>
<organism evidence="3 4">
    <name type="scientific">Luoshenia tenuis</name>
    <dbReference type="NCBI Taxonomy" id="2763654"/>
    <lineage>
        <taxon>Bacteria</taxon>
        <taxon>Bacillati</taxon>
        <taxon>Bacillota</taxon>
        <taxon>Clostridia</taxon>
        <taxon>Christensenellales</taxon>
        <taxon>Christensenellaceae</taxon>
        <taxon>Luoshenia</taxon>
    </lineage>
</organism>
<dbReference type="AlphaFoldDB" id="A0A926CZL7"/>
<dbReference type="Pfam" id="PF11738">
    <property type="entry name" value="DUF3298"/>
    <property type="match status" value="1"/>
</dbReference>
<dbReference type="InterPro" id="IPR037126">
    <property type="entry name" value="PdaC/RsiV-like_sf"/>
</dbReference>
<dbReference type="Proteomes" id="UP000654279">
    <property type="component" value="Unassembled WGS sequence"/>
</dbReference>
<dbReference type="Pfam" id="PF13739">
    <property type="entry name" value="PdaC"/>
    <property type="match status" value="1"/>
</dbReference>
<evidence type="ECO:0000259" key="1">
    <source>
        <dbReference type="Pfam" id="PF11738"/>
    </source>
</evidence>
<sequence length="222" mass="25520">MACEITITEQQLTQELEYDFTPILHYDIRYPQFEGEGCEKGLEKINAFYSQCAQRLALYACKDLFAAAADQYDYDQENGFPVMPYELVANYTVTLNNGCTLSLYWDQYIFTGGAHGNTTRYGHSWDAKTGCALTLQDFFPRNFDYKIDLTEQIIGQIAEQIAAGNDIYFDNYEENVIAEFNPQNFYLTPEGLVIFYQQYAIAPYSSGIMEFTIPYYPCALPR</sequence>
<name>A0A926CZL7_9FIRM</name>
<dbReference type="InterPro" id="IPR021729">
    <property type="entry name" value="DUF3298"/>
</dbReference>
<gene>
    <name evidence="3" type="ORF">H8699_04215</name>
</gene>
<keyword evidence="4" id="KW-1185">Reference proteome</keyword>
<feature type="domain" description="DUF3298" evidence="1">
    <location>
        <begin position="137"/>
        <end position="215"/>
    </location>
</feature>
<dbReference type="Gene3D" id="3.90.640.20">
    <property type="entry name" value="Heat-shock cognate protein, ATPase"/>
    <property type="match status" value="1"/>
</dbReference>
<feature type="domain" description="Deacetylase PdaC" evidence="2">
    <location>
        <begin position="22"/>
        <end position="118"/>
    </location>
</feature>
<comment type="caution">
    <text evidence="3">The sequence shown here is derived from an EMBL/GenBank/DDBJ whole genome shotgun (WGS) entry which is preliminary data.</text>
</comment>
<proteinExistence type="predicted"/>
<reference evidence="3" key="1">
    <citation type="submission" date="2020-08" db="EMBL/GenBank/DDBJ databases">
        <title>Genome public.</title>
        <authorList>
            <person name="Liu C."/>
            <person name="Sun Q."/>
        </authorList>
    </citation>
    <scope>NUCLEOTIDE SEQUENCE</scope>
    <source>
        <strain evidence="3">NSJ-44</strain>
    </source>
</reference>
<dbReference type="RefSeq" id="WP_249284621.1">
    <property type="nucleotide sequence ID" value="NZ_JACRSO010000001.1"/>
</dbReference>
<accession>A0A926CZL7</accession>
<protein>
    <submittedName>
        <fullName evidence="3">DUF3298 and DUF4163 domain-containing protein</fullName>
    </submittedName>
</protein>
<evidence type="ECO:0000313" key="3">
    <source>
        <dbReference type="EMBL" id="MBC8528642.1"/>
    </source>
</evidence>
<dbReference type="Gene3D" id="3.30.565.40">
    <property type="entry name" value="Fervidobacterium nodosum Rt17-B1 like"/>
    <property type="match status" value="1"/>
</dbReference>
<dbReference type="EMBL" id="JACRSO010000001">
    <property type="protein sequence ID" value="MBC8528642.1"/>
    <property type="molecule type" value="Genomic_DNA"/>
</dbReference>
<evidence type="ECO:0000259" key="2">
    <source>
        <dbReference type="Pfam" id="PF13739"/>
    </source>
</evidence>